<evidence type="ECO:0000313" key="4">
    <source>
        <dbReference type="RefSeq" id="XP_056858220.1"/>
    </source>
</evidence>
<feature type="domain" description="F-box" evidence="2">
    <location>
        <begin position="20"/>
        <end position="66"/>
    </location>
</feature>
<dbReference type="InterPro" id="IPR001810">
    <property type="entry name" value="F-box_dom"/>
</dbReference>
<dbReference type="Pfam" id="PF25210">
    <property type="entry name" value="Kelch_FKB95"/>
    <property type="match status" value="1"/>
</dbReference>
<dbReference type="Proteomes" id="UP000504610">
    <property type="component" value="Unplaced"/>
</dbReference>
<dbReference type="SUPFAM" id="SSF81383">
    <property type="entry name" value="F-box domain"/>
    <property type="match status" value="1"/>
</dbReference>
<dbReference type="Pfam" id="PF00646">
    <property type="entry name" value="F-box"/>
    <property type="match status" value="1"/>
</dbReference>
<name>A0A9W3D2V8_RAPSA</name>
<dbReference type="AlphaFoldDB" id="A0A9W3D2V8"/>
<dbReference type="InterPro" id="IPR057499">
    <property type="entry name" value="Kelch_FKB95"/>
</dbReference>
<dbReference type="GeneID" id="130507537"/>
<evidence type="ECO:0000313" key="3">
    <source>
        <dbReference type="Proteomes" id="UP000504610"/>
    </source>
</evidence>
<sequence>MLSKRTKTMAEKENSSPETPSLIPSLPEDIIIDILARVSRWEYPTLSLVSKQFQSLVASPELYARRSLLGCTEHCLYVVLCEGENKRWYTLRRNANGNRSLVRIPSLPPLTRGESFLAVGSKIYVFGGTNDTSDFSIYCRSHTVQPLPSMPLLPMSDTRAAIIDDKIYVMGRLGDFQNLIVLFNTKTNMWEPEILKPDIELHGERRSLDSCLVGGWLVLANKMYVNDFTNYCLIYDPKENIWRPDDTLRSVKMPTACVIDDILYYFPTFLDFTDNDDYVAINIRTYDPKRSCWGVVKGLNKLFSKMKSFRCIHAANYGGKLALFYSGRYGNYCTRYGNYCTRRDVRSKKKIWYAEILLERRHGGKIWGTVEWCGKVLVAEDSCNVLKCLNVIV</sequence>
<accession>A0A9W3D2V8</accession>
<dbReference type="SUPFAM" id="SSF117281">
    <property type="entry name" value="Kelch motif"/>
    <property type="match status" value="1"/>
</dbReference>
<dbReference type="InterPro" id="IPR050354">
    <property type="entry name" value="F-box/kelch-repeat_ARATH"/>
</dbReference>
<proteinExistence type="predicted"/>
<protein>
    <submittedName>
        <fullName evidence="4">F-box/kelch-repeat protein At4g38940-like</fullName>
    </submittedName>
</protein>
<dbReference type="CDD" id="cd22152">
    <property type="entry name" value="F-box_AtAFR-like"/>
    <property type="match status" value="1"/>
</dbReference>
<keyword evidence="3" id="KW-1185">Reference proteome</keyword>
<evidence type="ECO:0000259" key="2">
    <source>
        <dbReference type="PROSITE" id="PS50181"/>
    </source>
</evidence>
<dbReference type="PANTHER" id="PTHR24414:SF184">
    <property type="entry name" value="GALACTOSE OXIDASE_KELCH REPEAT SUPERFAMILY PROTEIN"/>
    <property type="match status" value="1"/>
</dbReference>
<gene>
    <name evidence="4" type="primary">LOC130507537</name>
</gene>
<dbReference type="Gene3D" id="2.120.10.80">
    <property type="entry name" value="Kelch-type beta propeller"/>
    <property type="match status" value="1"/>
</dbReference>
<dbReference type="OrthoDB" id="1098687at2759"/>
<evidence type="ECO:0000256" key="1">
    <source>
        <dbReference type="SAM" id="MobiDB-lite"/>
    </source>
</evidence>
<dbReference type="InterPro" id="IPR015915">
    <property type="entry name" value="Kelch-typ_b-propeller"/>
</dbReference>
<reference evidence="4" key="1">
    <citation type="submission" date="2025-08" db="UniProtKB">
        <authorList>
            <consortium name="RefSeq"/>
        </authorList>
    </citation>
    <scope>IDENTIFICATION</scope>
    <source>
        <tissue evidence="4">Leaf</tissue>
    </source>
</reference>
<dbReference type="PROSITE" id="PS50181">
    <property type="entry name" value="FBOX"/>
    <property type="match status" value="1"/>
</dbReference>
<feature type="region of interest" description="Disordered" evidence="1">
    <location>
        <begin position="1"/>
        <end position="22"/>
    </location>
</feature>
<organism evidence="3 4">
    <name type="scientific">Raphanus sativus</name>
    <name type="common">Radish</name>
    <name type="synonym">Raphanus raphanistrum var. sativus</name>
    <dbReference type="NCBI Taxonomy" id="3726"/>
    <lineage>
        <taxon>Eukaryota</taxon>
        <taxon>Viridiplantae</taxon>
        <taxon>Streptophyta</taxon>
        <taxon>Embryophyta</taxon>
        <taxon>Tracheophyta</taxon>
        <taxon>Spermatophyta</taxon>
        <taxon>Magnoliopsida</taxon>
        <taxon>eudicotyledons</taxon>
        <taxon>Gunneridae</taxon>
        <taxon>Pentapetalae</taxon>
        <taxon>rosids</taxon>
        <taxon>malvids</taxon>
        <taxon>Brassicales</taxon>
        <taxon>Brassicaceae</taxon>
        <taxon>Brassiceae</taxon>
        <taxon>Raphanus</taxon>
    </lineage>
</organism>
<dbReference type="SMART" id="SM00256">
    <property type="entry name" value="FBOX"/>
    <property type="match status" value="1"/>
</dbReference>
<dbReference type="KEGG" id="rsz:130507537"/>
<dbReference type="RefSeq" id="XP_056858220.1">
    <property type="nucleotide sequence ID" value="XM_057002240.1"/>
</dbReference>
<dbReference type="InterPro" id="IPR036047">
    <property type="entry name" value="F-box-like_dom_sf"/>
</dbReference>
<dbReference type="PANTHER" id="PTHR24414">
    <property type="entry name" value="F-BOX/KELCH-REPEAT PROTEIN SKIP4"/>
    <property type="match status" value="1"/>
</dbReference>